<dbReference type="SUPFAM" id="SSF88946">
    <property type="entry name" value="Sigma2 domain of RNA polymerase sigma factors"/>
    <property type="match status" value="1"/>
</dbReference>
<feature type="domain" description="RNA polymerase sigma factor 70 region 4 type 2" evidence="7">
    <location>
        <begin position="112"/>
        <end position="163"/>
    </location>
</feature>
<dbReference type="InterPro" id="IPR046531">
    <property type="entry name" value="DUF6596"/>
</dbReference>
<keyword evidence="5" id="KW-0804">Transcription</keyword>
<keyword evidence="2" id="KW-0805">Transcription regulation</keyword>
<evidence type="ECO:0000259" key="8">
    <source>
        <dbReference type="Pfam" id="PF20239"/>
    </source>
</evidence>
<keyword evidence="10" id="KW-1185">Reference proteome</keyword>
<protein>
    <recommendedName>
        <fullName evidence="11">RNA polymerase subunit sigma-24</fullName>
    </recommendedName>
</protein>
<evidence type="ECO:0000259" key="7">
    <source>
        <dbReference type="Pfam" id="PF08281"/>
    </source>
</evidence>
<dbReference type="Gene3D" id="1.10.1740.10">
    <property type="match status" value="1"/>
</dbReference>
<comment type="similarity">
    <text evidence="1">Belongs to the sigma-70 factor family. ECF subfamily.</text>
</comment>
<dbReference type="RefSeq" id="WP_215915260.1">
    <property type="nucleotide sequence ID" value="NZ_JAHKNI010000001.1"/>
</dbReference>
<evidence type="ECO:0000256" key="3">
    <source>
        <dbReference type="ARBA" id="ARBA00023082"/>
    </source>
</evidence>
<gene>
    <name evidence="9" type="ORF">KO481_02465</name>
</gene>
<dbReference type="InterPro" id="IPR007627">
    <property type="entry name" value="RNA_pol_sigma70_r2"/>
</dbReference>
<evidence type="ECO:0000256" key="2">
    <source>
        <dbReference type="ARBA" id="ARBA00023015"/>
    </source>
</evidence>
<evidence type="ECO:0008006" key="11">
    <source>
        <dbReference type="Google" id="ProtNLM"/>
    </source>
</evidence>
<comment type="caution">
    <text evidence="9">The sequence shown here is derived from an EMBL/GenBank/DDBJ whole genome shotgun (WGS) entry which is preliminary data.</text>
</comment>
<dbReference type="Gene3D" id="1.10.10.10">
    <property type="entry name" value="Winged helix-like DNA-binding domain superfamily/Winged helix DNA-binding domain"/>
    <property type="match status" value="1"/>
</dbReference>
<dbReference type="Pfam" id="PF04542">
    <property type="entry name" value="Sigma70_r2"/>
    <property type="match status" value="1"/>
</dbReference>
<dbReference type="PANTHER" id="PTHR47756:SF2">
    <property type="entry name" value="BLL6612 PROTEIN"/>
    <property type="match status" value="1"/>
</dbReference>
<evidence type="ECO:0000256" key="1">
    <source>
        <dbReference type="ARBA" id="ARBA00010641"/>
    </source>
</evidence>
<evidence type="ECO:0000313" key="10">
    <source>
        <dbReference type="Proteomes" id="UP000733379"/>
    </source>
</evidence>
<organism evidence="9 10">
    <name type="scientific">Nocardia albiluteola</name>
    <dbReference type="NCBI Taxonomy" id="2842303"/>
    <lineage>
        <taxon>Bacteria</taxon>
        <taxon>Bacillati</taxon>
        <taxon>Actinomycetota</taxon>
        <taxon>Actinomycetes</taxon>
        <taxon>Mycobacteriales</taxon>
        <taxon>Nocardiaceae</taxon>
        <taxon>Nocardia</taxon>
    </lineage>
</organism>
<name>A0ABS6ATX0_9NOCA</name>
<dbReference type="InterPro" id="IPR013249">
    <property type="entry name" value="RNA_pol_sigma70_r4_t2"/>
</dbReference>
<dbReference type="SUPFAM" id="SSF88659">
    <property type="entry name" value="Sigma3 and sigma4 domains of RNA polymerase sigma factors"/>
    <property type="match status" value="1"/>
</dbReference>
<feature type="domain" description="DUF6596" evidence="8">
    <location>
        <begin position="178"/>
        <end position="278"/>
    </location>
</feature>
<dbReference type="InterPro" id="IPR013324">
    <property type="entry name" value="RNA_pol_sigma_r3/r4-like"/>
</dbReference>
<dbReference type="InterPro" id="IPR013325">
    <property type="entry name" value="RNA_pol_sigma_r2"/>
</dbReference>
<dbReference type="EMBL" id="JAHKNI010000001">
    <property type="protein sequence ID" value="MBU3060385.1"/>
    <property type="molecule type" value="Genomic_DNA"/>
</dbReference>
<keyword evidence="4" id="KW-0238">DNA-binding</keyword>
<dbReference type="Proteomes" id="UP000733379">
    <property type="component" value="Unassembled WGS sequence"/>
</dbReference>
<evidence type="ECO:0000259" key="6">
    <source>
        <dbReference type="Pfam" id="PF04542"/>
    </source>
</evidence>
<sequence length="415" mass="44747">MTTGPVADLLRRLAPQVLGQLVRRDGGFGPCEDATQEALLAAAVQWPERGIPDSPAGWLITVATRRLTDMQRSEAARRQREVTVATLAPSSEAIAPGPGDDETPHGDDTLLLLLLCCHPALSPSSQMALTLRAVGGLTTGQIARAFLVPEAAMGQRISRAKKTIRATGFADAPELDERLPVVLQVLYLIFNEGYSATSGPDLHNPGLVGEAIRLTRELHRLLPAEGEVAGLLALMLLTEARRAARTASDGALIPLADQDRGRWDRDLLDAGTALLDRTLRRAPIGPYQLQAAIAAVHGEAASAGDTDWPQILMLYQLLENRWPTTVVRLNRAVALAMVQGPRAGLDLLSTLETDGWMSGNHRLLAVRAHLLEMDGDLPSARADYEAAAQRTTSLPESRYLRSQVARLDAAVHHHT</sequence>
<evidence type="ECO:0000256" key="4">
    <source>
        <dbReference type="ARBA" id="ARBA00023125"/>
    </source>
</evidence>
<accession>A0ABS6ATX0</accession>
<dbReference type="InterPro" id="IPR036388">
    <property type="entry name" value="WH-like_DNA-bd_sf"/>
</dbReference>
<proteinExistence type="inferred from homology"/>
<reference evidence="9 10" key="1">
    <citation type="submission" date="2021-06" db="EMBL/GenBank/DDBJ databases">
        <title>Actinomycetes sequencing.</title>
        <authorList>
            <person name="Shan Q."/>
        </authorList>
    </citation>
    <scope>NUCLEOTIDE SEQUENCE [LARGE SCALE GENOMIC DNA]</scope>
    <source>
        <strain evidence="9 10">NEAU-G5</strain>
    </source>
</reference>
<evidence type="ECO:0000313" key="9">
    <source>
        <dbReference type="EMBL" id="MBU3060385.1"/>
    </source>
</evidence>
<dbReference type="PANTHER" id="PTHR47756">
    <property type="entry name" value="BLL6612 PROTEIN-RELATED"/>
    <property type="match status" value="1"/>
</dbReference>
<keyword evidence="3" id="KW-0731">Sigma factor</keyword>
<dbReference type="Pfam" id="PF08281">
    <property type="entry name" value="Sigma70_r4_2"/>
    <property type="match status" value="1"/>
</dbReference>
<dbReference type="Pfam" id="PF20239">
    <property type="entry name" value="DUF6596"/>
    <property type="match status" value="1"/>
</dbReference>
<evidence type="ECO:0000256" key="5">
    <source>
        <dbReference type="ARBA" id="ARBA00023163"/>
    </source>
</evidence>
<feature type="domain" description="RNA polymerase sigma-70 region 2" evidence="6">
    <location>
        <begin position="9"/>
        <end position="75"/>
    </location>
</feature>